<comment type="subcellular location">
    <subcellularLocation>
        <location evidence="2">Mitochondrion inner membrane</location>
        <topology evidence="2">Peripheral membrane protein</topology>
        <orientation evidence="2">Matrix side</orientation>
    </subcellularLocation>
</comment>
<dbReference type="Pfam" id="PF14813">
    <property type="entry name" value="NADH_B2"/>
    <property type="match status" value="1"/>
</dbReference>
<evidence type="ECO:0000313" key="13">
    <source>
        <dbReference type="Proteomes" id="UP001353858"/>
    </source>
</evidence>
<dbReference type="GO" id="GO:0045271">
    <property type="term" value="C:respiratory chain complex I"/>
    <property type="evidence" value="ECO:0007669"/>
    <property type="project" value="InterPro"/>
</dbReference>
<evidence type="ECO:0000256" key="7">
    <source>
        <dbReference type="ARBA" id="ARBA00022792"/>
    </source>
</evidence>
<dbReference type="GO" id="GO:0032981">
    <property type="term" value="P:mitochondrial respiratory chain complex I assembly"/>
    <property type="evidence" value="ECO:0007669"/>
    <property type="project" value="TreeGrafter"/>
</dbReference>
<evidence type="ECO:0000256" key="6">
    <source>
        <dbReference type="ARBA" id="ARBA00022660"/>
    </source>
</evidence>
<dbReference type="PANTHER" id="PTHR15223:SF1">
    <property type="entry name" value="NADH DEHYDROGENASE [UBIQUINONE] 1 BETA SUBCOMPLEX SUBUNIT 2, MITOCHONDRIAL"/>
    <property type="match status" value="1"/>
</dbReference>
<organism evidence="12 13">
    <name type="scientific">Aquatica leii</name>
    <dbReference type="NCBI Taxonomy" id="1421715"/>
    <lineage>
        <taxon>Eukaryota</taxon>
        <taxon>Metazoa</taxon>
        <taxon>Ecdysozoa</taxon>
        <taxon>Arthropoda</taxon>
        <taxon>Hexapoda</taxon>
        <taxon>Insecta</taxon>
        <taxon>Pterygota</taxon>
        <taxon>Neoptera</taxon>
        <taxon>Endopterygota</taxon>
        <taxon>Coleoptera</taxon>
        <taxon>Polyphaga</taxon>
        <taxon>Elateriformia</taxon>
        <taxon>Elateroidea</taxon>
        <taxon>Lampyridae</taxon>
        <taxon>Luciolinae</taxon>
        <taxon>Aquatica</taxon>
    </lineage>
</organism>
<evidence type="ECO:0000256" key="1">
    <source>
        <dbReference type="ARBA" id="ARBA00003195"/>
    </source>
</evidence>
<sequence>MLVSRGLQLFKFSKAFSNSRLICTSGIQRSHAPWNYRCPPPPQPKYIHTLADGIAALMWWWVLWHLFTQYDHITGEFDYPDPSKWTDEELGIPCDDDQ</sequence>
<evidence type="ECO:0008006" key="14">
    <source>
        <dbReference type="Google" id="ProtNLM"/>
    </source>
</evidence>
<keyword evidence="9" id="KW-0249">Electron transport</keyword>
<evidence type="ECO:0000256" key="2">
    <source>
        <dbReference type="ARBA" id="ARBA00004443"/>
    </source>
</evidence>
<dbReference type="EMBL" id="JARPUR010000002">
    <property type="protein sequence ID" value="KAK4881900.1"/>
    <property type="molecule type" value="Genomic_DNA"/>
</dbReference>
<evidence type="ECO:0000256" key="5">
    <source>
        <dbReference type="ARBA" id="ARBA00022448"/>
    </source>
</evidence>
<keyword evidence="6" id="KW-0679">Respiratory chain</keyword>
<accession>A0AAN7Q6G5</accession>
<dbReference type="InterPro" id="IPR026627">
    <property type="entry name" value="NDUFB2_animal"/>
</dbReference>
<name>A0AAN7Q6G5_9COLE</name>
<keyword evidence="8" id="KW-0809">Transit peptide</keyword>
<keyword evidence="5" id="KW-0813">Transport</keyword>
<evidence type="ECO:0000256" key="10">
    <source>
        <dbReference type="ARBA" id="ARBA00023128"/>
    </source>
</evidence>
<evidence type="ECO:0000256" key="11">
    <source>
        <dbReference type="ARBA" id="ARBA00023136"/>
    </source>
</evidence>
<keyword evidence="11" id="KW-0472">Membrane</keyword>
<evidence type="ECO:0000256" key="9">
    <source>
        <dbReference type="ARBA" id="ARBA00022982"/>
    </source>
</evidence>
<proteinExistence type="inferred from homology"/>
<comment type="function">
    <text evidence="1">Accessory subunit of the mitochondrial membrane respiratory chain NADH dehydrogenase (Complex I), that is believed not to be involved in catalysis. Complex I functions in the transfer of electrons from NADH to the respiratory chain. The immediate electron acceptor for the enzyme is believed to be ubiquinone.</text>
</comment>
<keyword evidence="13" id="KW-1185">Reference proteome</keyword>
<evidence type="ECO:0000313" key="12">
    <source>
        <dbReference type="EMBL" id="KAK4881900.1"/>
    </source>
</evidence>
<comment type="caution">
    <text evidence="12">The sequence shown here is derived from an EMBL/GenBank/DDBJ whole genome shotgun (WGS) entry which is preliminary data.</text>
</comment>
<evidence type="ECO:0000256" key="3">
    <source>
        <dbReference type="ARBA" id="ARBA00005923"/>
    </source>
</evidence>
<dbReference type="GO" id="GO:0005743">
    <property type="term" value="C:mitochondrial inner membrane"/>
    <property type="evidence" value="ECO:0007669"/>
    <property type="project" value="UniProtKB-SubCell"/>
</dbReference>
<keyword evidence="10" id="KW-0496">Mitochondrion</keyword>
<evidence type="ECO:0000256" key="8">
    <source>
        <dbReference type="ARBA" id="ARBA00022946"/>
    </source>
</evidence>
<dbReference type="Proteomes" id="UP001353858">
    <property type="component" value="Unassembled WGS sequence"/>
</dbReference>
<gene>
    <name evidence="12" type="ORF">RN001_005219</name>
</gene>
<comment type="subunit">
    <text evidence="4">Complex I is composed of 45 different subunits.</text>
</comment>
<evidence type="ECO:0000256" key="4">
    <source>
        <dbReference type="ARBA" id="ARBA00011533"/>
    </source>
</evidence>
<dbReference type="AlphaFoldDB" id="A0AAN7Q6G5"/>
<reference evidence="13" key="1">
    <citation type="submission" date="2023-01" db="EMBL/GenBank/DDBJ databases">
        <title>Key to firefly adult light organ development and bioluminescence: homeobox transcription factors regulate luciferase expression and transportation to peroxisome.</title>
        <authorList>
            <person name="Fu X."/>
        </authorList>
    </citation>
    <scope>NUCLEOTIDE SEQUENCE [LARGE SCALE GENOMIC DNA]</scope>
</reference>
<keyword evidence="7" id="KW-0999">Mitochondrion inner membrane</keyword>
<comment type="similarity">
    <text evidence="3">Belongs to the complex I NDUFB2 subunit family.</text>
</comment>
<protein>
    <recommendedName>
        <fullName evidence="14">NADH dehydrogenase [ubiquinone] 1 beta subcomplex subunit 2, mitochondrial</fullName>
    </recommendedName>
</protein>
<dbReference type="PANTHER" id="PTHR15223">
    <property type="entry name" value="NADH-UBIQUINONE OXIDOREDUCTASE AGGG SUBUNIT"/>
    <property type="match status" value="1"/>
</dbReference>